<keyword evidence="3" id="KW-1185">Reference proteome</keyword>
<dbReference type="EMBL" id="RWGY01000031">
    <property type="protein sequence ID" value="TVU15649.1"/>
    <property type="molecule type" value="Genomic_DNA"/>
</dbReference>
<name>A0A5J9TW91_9POAL</name>
<evidence type="ECO:0008006" key="4">
    <source>
        <dbReference type="Google" id="ProtNLM"/>
    </source>
</evidence>
<evidence type="ECO:0000256" key="1">
    <source>
        <dbReference type="SAM" id="MobiDB-lite"/>
    </source>
</evidence>
<comment type="caution">
    <text evidence="2">The sequence shown here is derived from an EMBL/GenBank/DDBJ whole genome shotgun (WGS) entry which is preliminary data.</text>
</comment>
<gene>
    <name evidence="2" type="ORF">EJB05_39181</name>
</gene>
<evidence type="ECO:0000313" key="2">
    <source>
        <dbReference type="EMBL" id="TVU15649.1"/>
    </source>
</evidence>
<reference evidence="2 3" key="1">
    <citation type="journal article" date="2019" name="Sci. Rep.">
        <title>A high-quality genome of Eragrostis curvula grass provides insights into Poaceae evolution and supports new strategies to enhance forage quality.</title>
        <authorList>
            <person name="Carballo J."/>
            <person name="Santos B.A.C.M."/>
            <person name="Zappacosta D."/>
            <person name="Garbus I."/>
            <person name="Selva J.P."/>
            <person name="Gallo C.A."/>
            <person name="Diaz A."/>
            <person name="Albertini E."/>
            <person name="Caccamo M."/>
            <person name="Echenique V."/>
        </authorList>
    </citation>
    <scope>NUCLEOTIDE SEQUENCE [LARGE SCALE GENOMIC DNA]</scope>
    <source>
        <strain evidence="3">cv. Victoria</strain>
        <tissue evidence="2">Leaf</tissue>
    </source>
</reference>
<evidence type="ECO:0000313" key="3">
    <source>
        <dbReference type="Proteomes" id="UP000324897"/>
    </source>
</evidence>
<feature type="compositionally biased region" description="Basic and acidic residues" evidence="1">
    <location>
        <begin position="80"/>
        <end position="110"/>
    </location>
</feature>
<dbReference type="Gramene" id="TVU15649">
    <property type="protein sequence ID" value="TVU15649"/>
    <property type="gene ID" value="EJB05_39181"/>
</dbReference>
<protein>
    <recommendedName>
        <fullName evidence="4">HMA domain-containing protein</fullName>
    </recommendedName>
</protein>
<dbReference type="InterPro" id="IPR042885">
    <property type="entry name" value="HIPP47/16"/>
</dbReference>
<accession>A0A5J9TW91</accession>
<organism evidence="2 3">
    <name type="scientific">Eragrostis curvula</name>
    <name type="common">weeping love grass</name>
    <dbReference type="NCBI Taxonomy" id="38414"/>
    <lineage>
        <taxon>Eukaryota</taxon>
        <taxon>Viridiplantae</taxon>
        <taxon>Streptophyta</taxon>
        <taxon>Embryophyta</taxon>
        <taxon>Tracheophyta</taxon>
        <taxon>Spermatophyta</taxon>
        <taxon>Magnoliopsida</taxon>
        <taxon>Liliopsida</taxon>
        <taxon>Poales</taxon>
        <taxon>Poaceae</taxon>
        <taxon>PACMAD clade</taxon>
        <taxon>Chloridoideae</taxon>
        <taxon>Eragrostideae</taxon>
        <taxon>Eragrostidinae</taxon>
        <taxon>Eragrostis</taxon>
    </lineage>
</organism>
<sequence length="148" mass="16397">MVKKKMVIKVSMPSEKSRAKAMAMAARVSGVSSVSVTGESKDQLEVVGEDVDAVCLVSCLRGKKEFGHVVILLVEDVKDKKKEEEEKKKKAEEEKKKKEAEEKKKKEAEKPPQCSCPAGYPCYCHPRLPPPPPPYFVCEEPATSCSIM</sequence>
<feature type="region of interest" description="Disordered" evidence="1">
    <location>
        <begin position="80"/>
        <end position="116"/>
    </location>
</feature>
<dbReference type="AlphaFoldDB" id="A0A5J9TW91"/>
<dbReference type="Gene3D" id="3.30.70.100">
    <property type="match status" value="1"/>
</dbReference>
<proteinExistence type="predicted"/>
<dbReference type="Proteomes" id="UP000324897">
    <property type="component" value="Unassembled WGS sequence"/>
</dbReference>
<dbReference type="PANTHER" id="PTHR46932:SF20">
    <property type="entry name" value="HMA DOMAIN-CONTAINING PROTEIN"/>
    <property type="match status" value="1"/>
</dbReference>
<dbReference type="PANTHER" id="PTHR46932">
    <property type="entry name" value="HEAVY METAL-ASSOCIATED ISOPRENYLATED PLANT PROTEIN 47"/>
    <property type="match status" value="1"/>
</dbReference>